<feature type="signal peptide" evidence="1">
    <location>
        <begin position="1"/>
        <end position="19"/>
    </location>
</feature>
<feature type="chain" id="PRO_5040467071" evidence="1">
    <location>
        <begin position="20"/>
        <end position="163"/>
    </location>
</feature>
<sequence>MFTFSIVLWGIALATSVVAQNYPGCKGGLYADIGKAISSYPPAQTYCSFKFPVPAQTTTIAAPTSTLTSTVLTTTTTTGTTTVTSTVATTTTSYTATMLSTTTITTTITFFLAKRGADPTAEWWKSVLLQASAFVGAICTCIKKPKTSTVTITPLTSTTTTST</sequence>
<keyword evidence="3" id="KW-1185">Reference proteome</keyword>
<evidence type="ECO:0000313" key="2">
    <source>
        <dbReference type="EMBL" id="KAF3033883.1"/>
    </source>
</evidence>
<proteinExistence type="predicted"/>
<evidence type="ECO:0000313" key="3">
    <source>
        <dbReference type="Proteomes" id="UP000758155"/>
    </source>
</evidence>
<organism evidence="2 3">
    <name type="scientific">Didymella heteroderae</name>
    <dbReference type="NCBI Taxonomy" id="1769908"/>
    <lineage>
        <taxon>Eukaryota</taxon>
        <taxon>Fungi</taxon>
        <taxon>Dikarya</taxon>
        <taxon>Ascomycota</taxon>
        <taxon>Pezizomycotina</taxon>
        <taxon>Dothideomycetes</taxon>
        <taxon>Pleosporomycetidae</taxon>
        <taxon>Pleosporales</taxon>
        <taxon>Pleosporineae</taxon>
        <taxon>Didymellaceae</taxon>
        <taxon>Didymella</taxon>
    </lineage>
</organism>
<reference evidence="2" key="1">
    <citation type="submission" date="2019-04" db="EMBL/GenBank/DDBJ databases">
        <title>Sequencing of skin fungus with MAO and IRED activity.</title>
        <authorList>
            <person name="Marsaioli A.J."/>
            <person name="Bonatto J.M.C."/>
            <person name="Reis Junior O."/>
        </authorList>
    </citation>
    <scope>NUCLEOTIDE SEQUENCE</scope>
    <source>
        <strain evidence="2">28M1</strain>
    </source>
</reference>
<dbReference type="EMBL" id="SWKV01000074">
    <property type="protein sequence ID" value="KAF3033883.1"/>
    <property type="molecule type" value="Genomic_DNA"/>
</dbReference>
<dbReference type="AlphaFoldDB" id="A0A9P4WJ93"/>
<comment type="caution">
    <text evidence="2">The sequence shown here is derived from an EMBL/GenBank/DDBJ whole genome shotgun (WGS) entry which is preliminary data.</text>
</comment>
<keyword evidence="1" id="KW-0732">Signal</keyword>
<dbReference type="OrthoDB" id="3942612at2759"/>
<accession>A0A9P4WJ93</accession>
<gene>
    <name evidence="2" type="ORF">E8E12_002739</name>
</gene>
<protein>
    <submittedName>
        <fullName evidence="2">Uncharacterized protein</fullName>
    </submittedName>
</protein>
<dbReference type="Proteomes" id="UP000758155">
    <property type="component" value="Unassembled WGS sequence"/>
</dbReference>
<evidence type="ECO:0000256" key="1">
    <source>
        <dbReference type="SAM" id="SignalP"/>
    </source>
</evidence>
<name>A0A9P4WJ93_9PLEO</name>